<feature type="transmembrane region" description="Helical" evidence="6">
    <location>
        <begin position="255"/>
        <end position="275"/>
    </location>
</feature>
<dbReference type="AlphaFoldDB" id="A0AAN8JNV9"/>
<proteinExistence type="predicted"/>
<evidence type="ECO:0000256" key="6">
    <source>
        <dbReference type="SAM" id="Phobius"/>
    </source>
</evidence>
<evidence type="ECO:0000313" key="9">
    <source>
        <dbReference type="Proteomes" id="UP001347796"/>
    </source>
</evidence>
<accession>A0AAN8JNV9</accession>
<feature type="domain" description="Sugar phosphate transporter" evidence="7">
    <location>
        <begin position="25"/>
        <end position="300"/>
    </location>
</feature>
<evidence type="ECO:0000256" key="1">
    <source>
        <dbReference type="ARBA" id="ARBA00004141"/>
    </source>
</evidence>
<dbReference type="PANTHER" id="PTHR11132">
    <property type="entry name" value="SOLUTE CARRIER FAMILY 35"/>
    <property type="match status" value="1"/>
</dbReference>
<keyword evidence="2 6" id="KW-0812">Transmembrane</keyword>
<keyword evidence="4 6" id="KW-0472">Membrane</keyword>
<feature type="transmembrane region" description="Helical" evidence="6">
    <location>
        <begin position="281"/>
        <end position="303"/>
    </location>
</feature>
<keyword evidence="3 6" id="KW-1133">Transmembrane helix</keyword>
<comment type="caution">
    <text evidence="8">The sequence shown here is derived from an EMBL/GenBank/DDBJ whole genome shotgun (WGS) entry which is preliminary data.</text>
</comment>
<feature type="transmembrane region" description="Helical" evidence="6">
    <location>
        <begin position="12"/>
        <end position="32"/>
    </location>
</feature>
<feature type="transmembrane region" description="Helical" evidence="6">
    <location>
        <begin position="227"/>
        <end position="248"/>
    </location>
</feature>
<evidence type="ECO:0000256" key="3">
    <source>
        <dbReference type="ARBA" id="ARBA00022989"/>
    </source>
</evidence>
<dbReference type="GO" id="GO:0016020">
    <property type="term" value="C:membrane"/>
    <property type="evidence" value="ECO:0007669"/>
    <property type="project" value="UniProtKB-SubCell"/>
</dbReference>
<dbReference type="InterPro" id="IPR050186">
    <property type="entry name" value="TPT_transporter"/>
</dbReference>
<dbReference type="Proteomes" id="UP001347796">
    <property type="component" value="Unassembled WGS sequence"/>
</dbReference>
<dbReference type="InterPro" id="IPR004853">
    <property type="entry name" value="Sugar_P_trans_dom"/>
</dbReference>
<feature type="transmembrane region" description="Helical" evidence="6">
    <location>
        <begin position="44"/>
        <end position="62"/>
    </location>
</feature>
<gene>
    <name evidence="8" type="ORF">SNE40_012423</name>
</gene>
<evidence type="ECO:0000256" key="4">
    <source>
        <dbReference type="ARBA" id="ARBA00023136"/>
    </source>
</evidence>
<evidence type="ECO:0000256" key="2">
    <source>
        <dbReference type="ARBA" id="ARBA00022692"/>
    </source>
</evidence>
<sequence length="380" mass="42735">MQEVTKHEPVPVIWRLLAALFYGGASFLITVVNKVTLTSYNFPSFRFLAFGQMLMGIIVLYIVKKLGIIQFPDFTKGTIKKVWPLPLIFLINLVTGLGGTKKLNLPMFTVLRRFSILFTMIAEYLVLRVRADLFVQSTVFLMIFGALIAVSDDLAFDASGYCYILMNDVATAANGVFTKKKLDSKELGKYGLLFYNSLFMTLPMFCLVYYLGDIEKALEFDGWSNPYFVISFTLSCFMGFVVSYSIILCTMYNSALTTTIVGVLKNLLVTYLGMILGGDYIFSWVNFTGLNISVLGSIFYTVVTFRRVSKQQTNEDKTKTQTIRNVNCATIIDEKSLESAFDESDPQDLSTFNTPSTDIDKDPKQTSCELDPVYKHTADS</sequence>
<dbReference type="EMBL" id="JAZGQO010000008">
    <property type="protein sequence ID" value="KAK6180232.1"/>
    <property type="molecule type" value="Genomic_DNA"/>
</dbReference>
<dbReference type="Pfam" id="PF03151">
    <property type="entry name" value="TPT"/>
    <property type="match status" value="1"/>
</dbReference>
<feature type="region of interest" description="Disordered" evidence="5">
    <location>
        <begin position="339"/>
        <end position="380"/>
    </location>
</feature>
<evidence type="ECO:0000259" key="7">
    <source>
        <dbReference type="Pfam" id="PF03151"/>
    </source>
</evidence>
<protein>
    <recommendedName>
        <fullName evidence="7">Sugar phosphate transporter domain-containing protein</fullName>
    </recommendedName>
</protein>
<feature type="transmembrane region" description="Helical" evidence="6">
    <location>
        <begin position="158"/>
        <end position="178"/>
    </location>
</feature>
<reference evidence="8 9" key="1">
    <citation type="submission" date="2024-01" db="EMBL/GenBank/DDBJ databases">
        <title>The genome of the rayed Mediterranean limpet Patella caerulea (Linnaeus, 1758).</title>
        <authorList>
            <person name="Anh-Thu Weber A."/>
            <person name="Halstead-Nussloch G."/>
        </authorList>
    </citation>
    <scope>NUCLEOTIDE SEQUENCE [LARGE SCALE GENOMIC DNA]</scope>
    <source>
        <strain evidence="8">AATW-2023a</strain>
        <tissue evidence="8">Whole specimen</tissue>
    </source>
</reference>
<feature type="transmembrane region" description="Helical" evidence="6">
    <location>
        <begin position="105"/>
        <end position="126"/>
    </location>
</feature>
<keyword evidence="9" id="KW-1185">Reference proteome</keyword>
<organism evidence="8 9">
    <name type="scientific">Patella caerulea</name>
    <name type="common">Rayed Mediterranean limpet</name>
    <dbReference type="NCBI Taxonomy" id="87958"/>
    <lineage>
        <taxon>Eukaryota</taxon>
        <taxon>Metazoa</taxon>
        <taxon>Spiralia</taxon>
        <taxon>Lophotrochozoa</taxon>
        <taxon>Mollusca</taxon>
        <taxon>Gastropoda</taxon>
        <taxon>Patellogastropoda</taxon>
        <taxon>Patelloidea</taxon>
        <taxon>Patellidae</taxon>
        <taxon>Patella</taxon>
    </lineage>
</organism>
<comment type="subcellular location">
    <subcellularLocation>
        <location evidence="1">Membrane</location>
        <topology evidence="1">Multi-pass membrane protein</topology>
    </subcellularLocation>
</comment>
<feature type="compositionally biased region" description="Polar residues" evidence="5">
    <location>
        <begin position="347"/>
        <end position="357"/>
    </location>
</feature>
<feature type="transmembrane region" description="Helical" evidence="6">
    <location>
        <begin position="82"/>
        <end position="99"/>
    </location>
</feature>
<evidence type="ECO:0000313" key="8">
    <source>
        <dbReference type="EMBL" id="KAK6180232.1"/>
    </source>
</evidence>
<evidence type="ECO:0000256" key="5">
    <source>
        <dbReference type="SAM" id="MobiDB-lite"/>
    </source>
</evidence>
<name>A0AAN8JNV9_PATCE</name>
<feature type="transmembrane region" description="Helical" evidence="6">
    <location>
        <begin position="190"/>
        <end position="212"/>
    </location>
</feature>
<feature type="transmembrane region" description="Helical" evidence="6">
    <location>
        <begin position="133"/>
        <end position="152"/>
    </location>
</feature>